<organism evidence="5 6">
    <name type="scientific">Setaria viridis</name>
    <name type="common">Green bristlegrass</name>
    <name type="synonym">Setaria italica subsp. viridis</name>
    <dbReference type="NCBI Taxonomy" id="4556"/>
    <lineage>
        <taxon>Eukaryota</taxon>
        <taxon>Viridiplantae</taxon>
        <taxon>Streptophyta</taxon>
        <taxon>Embryophyta</taxon>
        <taxon>Tracheophyta</taxon>
        <taxon>Spermatophyta</taxon>
        <taxon>Magnoliopsida</taxon>
        <taxon>Liliopsida</taxon>
        <taxon>Poales</taxon>
        <taxon>Poaceae</taxon>
        <taxon>PACMAD clade</taxon>
        <taxon>Panicoideae</taxon>
        <taxon>Panicodae</taxon>
        <taxon>Paniceae</taxon>
        <taxon>Cenchrinae</taxon>
        <taxon>Setaria</taxon>
    </lineage>
</organism>
<dbReference type="InterPro" id="IPR045005">
    <property type="entry name" value="BPM1-6"/>
</dbReference>
<dbReference type="Gene3D" id="2.60.210.10">
    <property type="entry name" value="Apoptosis, Tumor Necrosis Factor Receptor Associated Protein 2, Chain A"/>
    <property type="match status" value="1"/>
</dbReference>
<dbReference type="SUPFAM" id="SSF49599">
    <property type="entry name" value="TRAF domain-like"/>
    <property type="match status" value="1"/>
</dbReference>
<keyword evidence="6" id="KW-1185">Reference proteome</keyword>
<dbReference type="Gene3D" id="1.25.40.420">
    <property type="match status" value="1"/>
</dbReference>
<dbReference type="Pfam" id="PF22486">
    <property type="entry name" value="MATH_2"/>
    <property type="match status" value="1"/>
</dbReference>
<evidence type="ECO:0000256" key="1">
    <source>
        <dbReference type="ARBA" id="ARBA00004906"/>
    </source>
</evidence>
<dbReference type="Proteomes" id="UP000298652">
    <property type="component" value="Chromosome 8"/>
</dbReference>
<dbReference type="CDD" id="cd18280">
    <property type="entry name" value="BTB_POZ_BPM_plant"/>
    <property type="match status" value="1"/>
</dbReference>
<dbReference type="PROSITE" id="PS50144">
    <property type="entry name" value="MATH"/>
    <property type="match status" value="1"/>
</dbReference>
<dbReference type="InterPro" id="IPR011333">
    <property type="entry name" value="SKP1/BTB/POZ_sf"/>
</dbReference>
<evidence type="ECO:0000259" key="3">
    <source>
        <dbReference type="PROSITE" id="PS50097"/>
    </source>
</evidence>
<dbReference type="SUPFAM" id="SSF54695">
    <property type="entry name" value="POZ domain"/>
    <property type="match status" value="1"/>
</dbReference>
<dbReference type="GO" id="GO:0016567">
    <property type="term" value="P:protein ubiquitination"/>
    <property type="evidence" value="ECO:0007669"/>
    <property type="project" value="InterPro"/>
</dbReference>
<accession>A0A4U6THL8</accession>
<protein>
    <recommendedName>
        <fullName evidence="7">BTB domain-containing protein</fullName>
    </recommendedName>
</protein>
<reference evidence="5" key="1">
    <citation type="submission" date="2019-03" db="EMBL/GenBank/DDBJ databases">
        <title>WGS assembly of Setaria viridis.</title>
        <authorList>
            <person name="Huang P."/>
            <person name="Jenkins J."/>
            <person name="Grimwood J."/>
            <person name="Barry K."/>
            <person name="Healey A."/>
            <person name="Mamidi S."/>
            <person name="Sreedasyam A."/>
            <person name="Shu S."/>
            <person name="Feldman M."/>
            <person name="Wu J."/>
            <person name="Yu Y."/>
            <person name="Chen C."/>
            <person name="Johnson J."/>
            <person name="Rokhsar D."/>
            <person name="Baxter I."/>
            <person name="Schmutz J."/>
            <person name="Brutnell T."/>
            <person name="Kellogg E."/>
        </authorList>
    </citation>
    <scope>NUCLEOTIDE SEQUENCE [LARGE SCALE GENOMIC DNA]</scope>
</reference>
<proteinExistence type="inferred from homology"/>
<dbReference type="Gramene" id="TKW01830">
    <property type="protein sequence ID" value="TKW01830"/>
    <property type="gene ID" value="SEVIR_8G205100v2"/>
</dbReference>
<dbReference type="PROSITE" id="PS50097">
    <property type="entry name" value="BTB"/>
    <property type="match status" value="1"/>
</dbReference>
<dbReference type="PANTHER" id="PTHR26379:SF457">
    <property type="entry name" value="BTB DOMAIN-CONTAINING PROTEIN"/>
    <property type="match status" value="1"/>
</dbReference>
<evidence type="ECO:0000313" key="6">
    <source>
        <dbReference type="Proteomes" id="UP000298652"/>
    </source>
</evidence>
<dbReference type="InterPro" id="IPR056423">
    <property type="entry name" value="BACK_BPM_SPOP"/>
</dbReference>
<feature type="domain" description="BTB" evidence="3">
    <location>
        <begin position="197"/>
        <end position="264"/>
    </location>
</feature>
<dbReference type="EMBL" id="CM016559">
    <property type="protein sequence ID" value="TKW01830.1"/>
    <property type="molecule type" value="Genomic_DNA"/>
</dbReference>
<evidence type="ECO:0008006" key="7">
    <source>
        <dbReference type="Google" id="ProtNLM"/>
    </source>
</evidence>
<comment type="similarity">
    <text evidence="2">Belongs to the Tdpoz family.</text>
</comment>
<dbReference type="FunFam" id="3.30.710.10:FF:000159">
    <property type="entry name" value="Speckle-type POZ protein B"/>
    <property type="match status" value="1"/>
</dbReference>
<dbReference type="SMART" id="SM00061">
    <property type="entry name" value="MATH"/>
    <property type="match status" value="1"/>
</dbReference>
<dbReference type="Pfam" id="PF24570">
    <property type="entry name" value="BACK_BPM_SPOP"/>
    <property type="match status" value="1"/>
</dbReference>
<evidence type="ECO:0000259" key="4">
    <source>
        <dbReference type="PROSITE" id="PS50144"/>
    </source>
</evidence>
<dbReference type="PANTHER" id="PTHR26379">
    <property type="entry name" value="BTB/POZ AND MATH DOMAIN-CONTAINING PROTEIN 1"/>
    <property type="match status" value="1"/>
</dbReference>
<dbReference type="Pfam" id="PF00651">
    <property type="entry name" value="BTB"/>
    <property type="match status" value="1"/>
</dbReference>
<dbReference type="InterPro" id="IPR008974">
    <property type="entry name" value="TRAF-like"/>
</dbReference>
<gene>
    <name evidence="5" type="ORF">SEVIR_8G205100v2</name>
</gene>
<comment type="pathway">
    <text evidence="1">Protein modification; protein ubiquitination.</text>
</comment>
<dbReference type="Gene3D" id="3.30.710.10">
    <property type="entry name" value="Potassium Channel Kv1.1, Chain A"/>
    <property type="match status" value="1"/>
</dbReference>
<dbReference type="InterPro" id="IPR002083">
    <property type="entry name" value="MATH/TRAF_dom"/>
</dbReference>
<dbReference type="AlphaFoldDB" id="A0A4U6THL8"/>
<evidence type="ECO:0000256" key="2">
    <source>
        <dbReference type="ARBA" id="ARBA00010846"/>
    </source>
</evidence>
<evidence type="ECO:0000313" key="5">
    <source>
        <dbReference type="EMBL" id="TKW01830.1"/>
    </source>
</evidence>
<dbReference type="OMA" id="AGHRWSI"/>
<dbReference type="InterPro" id="IPR000210">
    <property type="entry name" value="BTB/POZ_dom"/>
</dbReference>
<name>A0A4U6THL8_SETVI</name>
<sequence>MWAALGWAPAASRSIAPPEGTSELVAKAVSGSHVLTVNGYSQTKGVVYGDFITAATFAAAGHRWSILYYPNGNSYDNSDCISLYLKIDPSTCGPDVVKARFRFSLLGENGEPVPGYSKSSEFFATMIEKRGIDRFIKSFTLELSGCIIDDCFSVRCDITVLKVIHKDKGVAAERFVVVPPSNIDKDLGHLLSSGKGADITFVVDGETFAAHRNILVARSPVFMAEFFSPMKEKAAECVRIDDMEARVFEALLHFVYTDSLPEIDQGAAMVMAQHLLVAADRYSLERLKLICEDKLCNYIDTTTVGTILTLAEQHGRHGLKKACFQFLMSGNNLNAAIGTDAFDHLTNSCPSVLKELLAKVTI</sequence>
<dbReference type="SMART" id="SM00225">
    <property type="entry name" value="BTB"/>
    <property type="match status" value="1"/>
</dbReference>
<feature type="domain" description="MATH" evidence="4">
    <location>
        <begin position="30"/>
        <end position="158"/>
    </location>
</feature>
<dbReference type="CDD" id="cd00121">
    <property type="entry name" value="MATH"/>
    <property type="match status" value="1"/>
</dbReference>